<dbReference type="OrthoDB" id="8480557at2"/>
<keyword evidence="1" id="KW-0732">Signal</keyword>
<dbReference type="RefSeq" id="WP_116236181.1">
    <property type="nucleotide sequence ID" value="NZ_QRDP01000004.1"/>
</dbReference>
<feature type="chain" id="PRO_5017579046" description="DUF1579 domain-containing protein" evidence="1">
    <location>
        <begin position="23"/>
        <end position="185"/>
    </location>
</feature>
<evidence type="ECO:0000313" key="3">
    <source>
        <dbReference type="Proteomes" id="UP000256310"/>
    </source>
</evidence>
<name>A0A3D9FG69_9SPHN</name>
<evidence type="ECO:0000313" key="2">
    <source>
        <dbReference type="EMBL" id="RED16814.1"/>
    </source>
</evidence>
<keyword evidence="3" id="KW-1185">Reference proteome</keyword>
<dbReference type="EMBL" id="QRDP01000004">
    <property type="protein sequence ID" value="RED16814.1"/>
    <property type="molecule type" value="Genomic_DNA"/>
</dbReference>
<protein>
    <recommendedName>
        <fullName evidence="4">DUF1579 domain-containing protein</fullName>
    </recommendedName>
</protein>
<gene>
    <name evidence="2" type="ORF">DFR46_1846</name>
</gene>
<sequence>MRTIFKLIVITITIASAGVASAQSEEVQTAMQRLAPLTGTAQVSVVQHRPDGPVAMPATQSHGVFTLNGHGLRETLRFEQAPGDLITLETMFSYDANRDVYRIAVHDDDFGIMDIYEGRFTSDTVLIATNLRSDTYFPLDDGRHMHFQLRWDFSEEIVKFDVLYTTDGAATWHLFYEMEYSHPTP</sequence>
<feature type="signal peptide" evidence="1">
    <location>
        <begin position="1"/>
        <end position="22"/>
    </location>
</feature>
<dbReference type="AlphaFoldDB" id="A0A3D9FG69"/>
<evidence type="ECO:0000256" key="1">
    <source>
        <dbReference type="SAM" id="SignalP"/>
    </source>
</evidence>
<reference evidence="2 3" key="1">
    <citation type="submission" date="2018-07" db="EMBL/GenBank/DDBJ databases">
        <title>Genomic Encyclopedia of Type Strains, Phase IV (KMG-IV): sequencing the most valuable type-strain genomes for metagenomic binning, comparative biology and taxonomic classification.</title>
        <authorList>
            <person name="Goeker M."/>
        </authorList>
    </citation>
    <scope>NUCLEOTIDE SEQUENCE [LARGE SCALE GENOMIC DNA]</scope>
    <source>
        <strain evidence="2 3">DSM 26725</strain>
    </source>
</reference>
<proteinExistence type="predicted"/>
<comment type="caution">
    <text evidence="2">The sequence shown here is derived from an EMBL/GenBank/DDBJ whole genome shotgun (WGS) entry which is preliminary data.</text>
</comment>
<accession>A0A3D9FG69</accession>
<dbReference type="Proteomes" id="UP000256310">
    <property type="component" value="Unassembled WGS sequence"/>
</dbReference>
<organism evidence="2 3">
    <name type="scientific">Parasphingopyxis lamellibrachiae</name>
    <dbReference type="NCBI Taxonomy" id="680125"/>
    <lineage>
        <taxon>Bacteria</taxon>
        <taxon>Pseudomonadati</taxon>
        <taxon>Pseudomonadota</taxon>
        <taxon>Alphaproteobacteria</taxon>
        <taxon>Sphingomonadales</taxon>
        <taxon>Sphingomonadaceae</taxon>
        <taxon>Parasphingopyxis</taxon>
    </lineage>
</organism>
<evidence type="ECO:0008006" key="4">
    <source>
        <dbReference type="Google" id="ProtNLM"/>
    </source>
</evidence>